<organism evidence="1 2">
    <name type="scientific">Pleurotus eryngii</name>
    <name type="common">Boletus of the steppes</name>
    <dbReference type="NCBI Taxonomy" id="5323"/>
    <lineage>
        <taxon>Eukaryota</taxon>
        <taxon>Fungi</taxon>
        <taxon>Dikarya</taxon>
        <taxon>Basidiomycota</taxon>
        <taxon>Agaricomycotina</taxon>
        <taxon>Agaricomycetes</taxon>
        <taxon>Agaricomycetidae</taxon>
        <taxon>Agaricales</taxon>
        <taxon>Pleurotineae</taxon>
        <taxon>Pleurotaceae</taxon>
        <taxon>Pleurotus</taxon>
    </lineage>
</organism>
<dbReference type="InterPro" id="IPR038765">
    <property type="entry name" value="Papain-like_cys_pep_sf"/>
</dbReference>
<protein>
    <recommendedName>
        <fullName evidence="3">Ubiquitin-like protease family profile domain-containing protein</fullName>
    </recommendedName>
</protein>
<reference evidence="1" key="1">
    <citation type="submission" date="2020-11" db="EMBL/GenBank/DDBJ databases">
        <authorList>
            <consortium name="DOE Joint Genome Institute"/>
            <person name="Ahrendt S."/>
            <person name="Riley R."/>
            <person name="Andreopoulos W."/>
            <person name="Labutti K."/>
            <person name="Pangilinan J."/>
            <person name="Ruiz-Duenas F.J."/>
            <person name="Barrasa J.M."/>
            <person name="Sanchez-Garcia M."/>
            <person name="Camarero S."/>
            <person name="Miyauchi S."/>
            <person name="Serrano A."/>
            <person name="Linde D."/>
            <person name="Babiker R."/>
            <person name="Drula E."/>
            <person name="Ayuso-Fernandez I."/>
            <person name="Pacheco R."/>
            <person name="Padilla G."/>
            <person name="Ferreira P."/>
            <person name="Barriuso J."/>
            <person name="Kellner H."/>
            <person name="Castanera R."/>
            <person name="Alfaro M."/>
            <person name="Ramirez L."/>
            <person name="Pisabarro A.G."/>
            <person name="Kuo A."/>
            <person name="Tritt A."/>
            <person name="Lipzen A."/>
            <person name="He G."/>
            <person name="Yan M."/>
            <person name="Ng V."/>
            <person name="Cullen D."/>
            <person name="Martin F."/>
            <person name="Rosso M.-N."/>
            <person name="Henrissat B."/>
            <person name="Hibbett D."/>
            <person name="Martinez A.T."/>
            <person name="Grigoriev I.V."/>
        </authorList>
    </citation>
    <scope>NUCLEOTIDE SEQUENCE</scope>
    <source>
        <strain evidence="1">ATCC 90797</strain>
    </source>
</reference>
<dbReference type="SUPFAM" id="SSF54001">
    <property type="entry name" value="Cysteine proteinases"/>
    <property type="match status" value="1"/>
</dbReference>
<evidence type="ECO:0000313" key="1">
    <source>
        <dbReference type="EMBL" id="KAF9488817.1"/>
    </source>
</evidence>
<dbReference type="Proteomes" id="UP000807025">
    <property type="component" value="Unassembled WGS sequence"/>
</dbReference>
<sequence>YWTKDVWIIPIHCPSPKSHWVLCVAYPHSHKMFLFDSFGQRHSWTQNIEVS</sequence>
<evidence type="ECO:0000313" key="2">
    <source>
        <dbReference type="Proteomes" id="UP000807025"/>
    </source>
</evidence>
<feature type="non-terminal residue" evidence="1">
    <location>
        <position position="1"/>
    </location>
</feature>
<keyword evidence="2" id="KW-1185">Reference proteome</keyword>
<dbReference type="AlphaFoldDB" id="A0A9P5ZIC0"/>
<dbReference type="Gene3D" id="3.40.395.10">
    <property type="entry name" value="Adenoviral Proteinase, Chain A"/>
    <property type="match status" value="1"/>
</dbReference>
<dbReference type="EMBL" id="MU154695">
    <property type="protein sequence ID" value="KAF9488817.1"/>
    <property type="molecule type" value="Genomic_DNA"/>
</dbReference>
<dbReference type="OrthoDB" id="2976051at2759"/>
<accession>A0A9P5ZIC0</accession>
<name>A0A9P5ZIC0_PLEER</name>
<proteinExistence type="predicted"/>
<evidence type="ECO:0008006" key="3">
    <source>
        <dbReference type="Google" id="ProtNLM"/>
    </source>
</evidence>
<comment type="caution">
    <text evidence="1">The sequence shown here is derived from an EMBL/GenBank/DDBJ whole genome shotgun (WGS) entry which is preliminary data.</text>
</comment>
<gene>
    <name evidence="1" type="ORF">BDN71DRAFT_1368225</name>
</gene>
<feature type="non-terminal residue" evidence="1">
    <location>
        <position position="51"/>
    </location>
</feature>